<organism evidence="9 10">
    <name type="scientific">Pantoea allii</name>
    <dbReference type="NCBI Taxonomy" id="574096"/>
    <lineage>
        <taxon>Bacteria</taxon>
        <taxon>Pseudomonadati</taxon>
        <taxon>Pseudomonadota</taxon>
        <taxon>Gammaproteobacteria</taxon>
        <taxon>Enterobacterales</taxon>
        <taxon>Erwiniaceae</taxon>
        <taxon>Pantoea</taxon>
    </lineage>
</organism>
<dbReference type="EMBL" id="QGHF01000001">
    <property type="protein sequence ID" value="PWL01113.1"/>
    <property type="molecule type" value="Genomic_DNA"/>
</dbReference>
<feature type="transmembrane region" description="Helical" evidence="7">
    <location>
        <begin position="169"/>
        <end position="188"/>
    </location>
</feature>
<gene>
    <name evidence="9" type="ORF">C7431_101937</name>
</gene>
<evidence type="ECO:0000256" key="4">
    <source>
        <dbReference type="ARBA" id="ARBA00022692"/>
    </source>
</evidence>
<evidence type="ECO:0000256" key="1">
    <source>
        <dbReference type="ARBA" id="ARBA00004651"/>
    </source>
</evidence>
<dbReference type="GO" id="GO:0009246">
    <property type="term" value="P:enterobacterial common antigen biosynthetic process"/>
    <property type="evidence" value="ECO:0007669"/>
    <property type="project" value="TreeGrafter"/>
</dbReference>
<comment type="caution">
    <text evidence="9">The sequence shown here is derived from an EMBL/GenBank/DDBJ whole genome shotgun (WGS) entry which is preliminary data.</text>
</comment>
<feature type="transmembrane region" description="Helical" evidence="7">
    <location>
        <begin position="62"/>
        <end position="82"/>
    </location>
</feature>
<dbReference type="Pfam" id="PF01757">
    <property type="entry name" value="Acyl_transf_3"/>
    <property type="match status" value="1"/>
</dbReference>
<comment type="similarity">
    <text evidence="2">Belongs to the acyltransferase 3 family.</text>
</comment>
<accession>A0A2V2BPU0</accession>
<feature type="transmembrane region" description="Helical" evidence="7">
    <location>
        <begin position="243"/>
        <end position="260"/>
    </location>
</feature>
<evidence type="ECO:0000259" key="8">
    <source>
        <dbReference type="Pfam" id="PF01757"/>
    </source>
</evidence>
<keyword evidence="5 7" id="KW-1133">Transmembrane helix</keyword>
<feature type="transmembrane region" description="Helical" evidence="7">
    <location>
        <begin position="311"/>
        <end position="335"/>
    </location>
</feature>
<evidence type="ECO:0000313" key="10">
    <source>
        <dbReference type="Proteomes" id="UP000245981"/>
    </source>
</evidence>
<dbReference type="PANTHER" id="PTHR40074:SF4">
    <property type="entry name" value="INNER MEMBRANE PROTEIN YCFT"/>
    <property type="match status" value="1"/>
</dbReference>
<dbReference type="RefSeq" id="WP_109716508.1">
    <property type="nucleotide sequence ID" value="NZ_CP193908.1"/>
</dbReference>
<feature type="transmembrane region" description="Helical" evidence="7">
    <location>
        <begin position="221"/>
        <end position="237"/>
    </location>
</feature>
<evidence type="ECO:0000313" key="9">
    <source>
        <dbReference type="EMBL" id="PWL01113.1"/>
    </source>
</evidence>
<reference evidence="9 10" key="1">
    <citation type="submission" date="2018-05" db="EMBL/GenBank/DDBJ databases">
        <title>Genomic Encyclopedia of Type Strains, Phase IV (KMG-V): Genome sequencing to study the core and pangenomes of soil and plant-associated prokaryotes.</title>
        <authorList>
            <person name="Whitman W."/>
        </authorList>
    </citation>
    <scope>NUCLEOTIDE SEQUENCE [LARGE SCALE GENOMIC DNA]</scope>
    <source>
        <strain evidence="9 10">PNA 200-10</strain>
    </source>
</reference>
<keyword evidence="4 7" id="KW-0812">Transmembrane</keyword>
<evidence type="ECO:0000256" key="5">
    <source>
        <dbReference type="ARBA" id="ARBA00022989"/>
    </source>
</evidence>
<protein>
    <submittedName>
        <fullName evidence="9">Putative membrane protein YcfT</fullName>
    </submittedName>
</protein>
<keyword evidence="3" id="KW-1003">Cell membrane</keyword>
<evidence type="ECO:0000256" key="3">
    <source>
        <dbReference type="ARBA" id="ARBA00022475"/>
    </source>
</evidence>
<dbReference type="InterPro" id="IPR002656">
    <property type="entry name" value="Acyl_transf_3_dom"/>
</dbReference>
<feature type="transmembrane region" description="Helical" evidence="7">
    <location>
        <begin position="194"/>
        <end position="214"/>
    </location>
</feature>
<feature type="transmembrane region" description="Helical" evidence="7">
    <location>
        <begin position="94"/>
        <end position="115"/>
    </location>
</feature>
<comment type="subcellular location">
    <subcellularLocation>
        <location evidence="1">Cell membrane</location>
        <topology evidence="1">Multi-pass membrane protein</topology>
    </subcellularLocation>
</comment>
<proteinExistence type="inferred from homology"/>
<dbReference type="PANTHER" id="PTHR40074">
    <property type="entry name" value="O-ACETYLTRANSFERASE WECH"/>
    <property type="match status" value="1"/>
</dbReference>
<keyword evidence="6 7" id="KW-0472">Membrane</keyword>
<dbReference type="OrthoDB" id="9767863at2"/>
<evidence type="ECO:0000256" key="6">
    <source>
        <dbReference type="ARBA" id="ARBA00023136"/>
    </source>
</evidence>
<dbReference type="STRING" id="574096.HA38_07010"/>
<dbReference type="Proteomes" id="UP000245981">
    <property type="component" value="Unassembled WGS sequence"/>
</dbReference>
<sequence>MKHNEKEHIAWINTLKGICILLVVLYHTVLPGFENTLKDLSAGVFPAEMWVLFNRLLSPLRMPAFFFVSGLLASNAIVNRPWKHITTSRITNLFYLYLVWGAIQWWSIVGISTEITGQRISQNLNAAYAGSLAEFLTLTFLAMSTSWYLYGLAIYFLCAKLFQRYKVPLLVAATLLNYLAVEKVIPFWGPQSLAQYFVFFILGAFWCTQMLRLSEWRRENGLPWLLLALVAGLHGLFGVDKRLFVSVLAILISIAACRWLNQISSMAWLNWMGRHTLPIYVLHRIFIEYFGMTAILLAQRHQLFELAWFSWLWACLYPLVIVALCSLCSIAVWSLTNRGAGRALFIFPTLIKRPVYPGT</sequence>
<dbReference type="GO" id="GO:0016413">
    <property type="term" value="F:O-acetyltransferase activity"/>
    <property type="evidence" value="ECO:0007669"/>
    <property type="project" value="TreeGrafter"/>
</dbReference>
<dbReference type="AlphaFoldDB" id="A0A2V2BPU0"/>
<name>A0A2V2BPU0_9GAMM</name>
<evidence type="ECO:0000256" key="7">
    <source>
        <dbReference type="SAM" id="Phobius"/>
    </source>
</evidence>
<feature type="domain" description="Acyltransferase 3" evidence="8">
    <location>
        <begin position="9"/>
        <end position="328"/>
    </location>
</feature>
<feature type="transmembrane region" description="Helical" evidence="7">
    <location>
        <begin position="281"/>
        <end position="299"/>
    </location>
</feature>
<feature type="transmembrane region" description="Helical" evidence="7">
    <location>
        <begin position="9"/>
        <end position="29"/>
    </location>
</feature>
<dbReference type="GO" id="GO:0005886">
    <property type="term" value="C:plasma membrane"/>
    <property type="evidence" value="ECO:0007669"/>
    <property type="project" value="UniProtKB-SubCell"/>
</dbReference>
<evidence type="ECO:0000256" key="2">
    <source>
        <dbReference type="ARBA" id="ARBA00007400"/>
    </source>
</evidence>
<feature type="transmembrane region" description="Helical" evidence="7">
    <location>
        <begin position="135"/>
        <end position="157"/>
    </location>
</feature>